<reference evidence="1 2" key="1">
    <citation type="submission" date="2018-12" db="EMBL/GenBank/DDBJ databases">
        <title>Draft genome sequence of Embleya hyalina NBRC 13850T.</title>
        <authorList>
            <person name="Komaki H."/>
            <person name="Hosoyama A."/>
            <person name="Kimura A."/>
            <person name="Ichikawa N."/>
            <person name="Tamura T."/>
        </authorList>
    </citation>
    <scope>NUCLEOTIDE SEQUENCE [LARGE SCALE GENOMIC DNA]</scope>
    <source>
        <strain evidence="1 2">NBRC 13850</strain>
    </source>
</reference>
<dbReference type="OrthoDB" id="4690396at2"/>
<comment type="caution">
    <text evidence="1">The sequence shown here is derived from an EMBL/GenBank/DDBJ whole genome shotgun (WGS) entry which is preliminary data.</text>
</comment>
<name>A0A401Z3Z9_9ACTN</name>
<evidence type="ECO:0008006" key="3">
    <source>
        <dbReference type="Google" id="ProtNLM"/>
    </source>
</evidence>
<accession>A0A401Z3Z9</accession>
<keyword evidence="2" id="KW-1185">Reference proteome</keyword>
<sequence>MTTAPPATDHALVLDLVGQLLDTIPHTTHHDHPTSALPLCGVHLEATGHTLYAIGTDLHTLAATRRYAGGIGTWECFLPAEDVRALLALARACDVRNGRVRFEETAGPGPDRLHVRLAGHTLALPACGPLRFDWRAKIAEALAVDPAPVDAQSIPVDQLRRWTRQPAGTRLHIWDADGTAVITRYDDPNYIGLHGLARTAVSNVPHPRTAALDAWTHR</sequence>
<dbReference type="AlphaFoldDB" id="A0A401Z3Z9"/>
<proteinExistence type="predicted"/>
<evidence type="ECO:0000313" key="1">
    <source>
        <dbReference type="EMBL" id="GCE01574.1"/>
    </source>
</evidence>
<protein>
    <recommendedName>
        <fullName evidence="3">DNA polymerase III subunit beta</fullName>
    </recommendedName>
</protein>
<dbReference type="EMBL" id="BIFH01000050">
    <property type="protein sequence ID" value="GCE01574.1"/>
    <property type="molecule type" value="Genomic_DNA"/>
</dbReference>
<dbReference type="Proteomes" id="UP000286931">
    <property type="component" value="Unassembled WGS sequence"/>
</dbReference>
<evidence type="ECO:0000313" key="2">
    <source>
        <dbReference type="Proteomes" id="UP000286931"/>
    </source>
</evidence>
<dbReference type="RefSeq" id="WP_126643192.1">
    <property type="nucleotide sequence ID" value="NZ_BIFH01000050.1"/>
</dbReference>
<gene>
    <name evidence="1" type="ORF">EHYA_09340</name>
</gene>
<organism evidence="1 2">
    <name type="scientific">Embleya hyalina</name>
    <dbReference type="NCBI Taxonomy" id="516124"/>
    <lineage>
        <taxon>Bacteria</taxon>
        <taxon>Bacillati</taxon>
        <taxon>Actinomycetota</taxon>
        <taxon>Actinomycetes</taxon>
        <taxon>Kitasatosporales</taxon>
        <taxon>Streptomycetaceae</taxon>
        <taxon>Embleya</taxon>
    </lineage>
</organism>
<dbReference type="Gene3D" id="3.10.150.10">
    <property type="entry name" value="DNA Polymerase III, subunit A, domain 2"/>
    <property type="match status" value="1"/>
</dbReference>